<sequence length="279" mass="33040">MSQNLMTNSSLIFNIIFLSIIGLLVLKYTFRFIEQSYAESKKKPLMLNFVLLKKSLTEKQIRILEKQFTFYSRLSRKEQLIFRHRLATFIDNKSFYGRDGLELTDEIIVLISATAVKLTFGFRDYSLSIIKTLLVYPEAFYSKINEQLHKGEVNPMLGILALSWKDFKQGYDIDNDNLNLGIHEFSHAIHLNSFKNNDISSLIFRDGFKALKRYLKDNETKRQQLISTKYFRAYAYTNEYEFMAVLIECFIETPQEFKSKFPKMYKYVKEMLNFNFADY</sequence>
<feature type="transmembrane region" description="Helical" evidence="1">
    <location>
        <begin position="12"/>
        <end position="33"/>
    </location>
</feature>
<evidence type="ECO:0000313" key="3">
    <source>
        <dbReference type="Proteomes" id="UP000624701"/>
    </source>
</evidence>
<dbReference type="Pfam" id="PF06167">
    <property type="entry name" value="Peptidase_M90"/>
    <property type="match status" value="1"/>
</dbReference>
<protein>
    <recommendedName>
        <fullName evidence="4">Zinc-dependent peptidase</fullName>
    </recommendedName>
</protein>
<dbReference type="PANTHER" id="PTHR30164:SF2">
    <property type="entry name" value="PROTEIN MTFA"/>
    <property type="match status" value="1"/>
</dbReference>
<comment type="caution">
    <text evidence="2">The sequence shown here is derived from an EMBL/GenBank/DDBJ whole genome shotgun (WGS) entry which is preliminary data.</text>
</comment>
<dbReference type="Gene3D" id="3.40.390.10">
    <property type="entry name" value="Collagenase (Catalytic Domain)"/>
    <property type="match status" value="1"/>
</dbReference>
<keyword evidence="1" id="KW-0812">Transmembrane</keyword>
<evidence type="ECO:0008006" key="4">
    <source>
        <dbReference type="Google" id="ProtNLM"/>
    </source>
</evidence>
<evidence type="ECO:0000256" key="1">
    <source>
        <dbReference type="SAM" id="Phobius"/>
    </source>
</evidence>
<gene>
    <name evidence="2" type="ORF">GCM10011444_10370</name>
</gene>
<reference evidence="3" key="1">
    <citation type="journal article" date="2019" name="Int. J. Syst. Evol. Microbiol.">
        <title>The Global Catalogue of Microorganisms (GCM) 10K type strain sequencing project: providing services to taxonomists for standard genome sequencing and annotation.</title>
        <authorList>
            <consortium name="The Broad Institute Genomics Platform"/>
            <consortium name="The Broad Institute Genome Sequencing Center for Infectious Disease"/>
            <person name="Wu L."/>
            <person name="Ma J."/>
        </authorList>
    </citation>
    <scope>NUCLEOTIDE SEQUENCE [LARGE SCALE GENOMIC DNA]</scope>
    <source>
        <strain evidence="3">CCM 8681</strain>
    </source>
</reference>
<dbReference type="CDD" id="cd20170">
    <property type="entry name" value="Peptidase_M90-like"/>
    <property type="match status" value="1"/>
</dbReference>
<organism evidence="2 3">
    <name type="scientific">Winogradskyella haliclonae</name>
    <dbReference type="NCBI Taxonomy" id="2048558"/>
    <lineage>
        <taxon>Bacteria</taxon>
        <taxon>Pseudomonadati</taxon>
        <taxon>Bacteroidota</taxon>
        <taxon>Flavobacteriia</taxon>
        <taxon>Flavobacteriales</taxon>
        <taxon>Flavobacteriaceae</taxon>
        <taxon>Winogradskyella</taxon>
    </lineage>
</organism>
<dbReference type="SUPFAM" id="SSF55486">
    <property type="entry name" value="Metalloproteases ('zincins'), catalytic domain"/>
    <property type="match status" value="1"/>
</dbReference>
<proteinExistence type="predicted"/>
<keyword evidence="1" id="KW-0472">Membrane</keyword>
<name>A0ABQ2BY85_9FLAO</name>
<dbReference type="InterPro" id="IPR010384">
    <property type="entry name" value="MtfA_fam"/>
</dbReference>
<keyword evidence="3" id="KW-1185">Reference proteome</keyword>
<keyword evidence="1" id="KW-1133">Transmembrane helix</keyword>
<dbReference type="Gene3D" id="1.10.472.150">
    <property type="entry name" value="Glucose-regulated metallo-peptidase M90, N-terminal domain"/>
    <property type="match status" value="1"/>
</dbReference>
<dbReference type="PANTHER" id="PTHR30164">
    <property type="entry name" value="MTFA PEPTIDASE"/>
    <property type="match status" value="1"/>
</dbReference>
<evidence type="ECO:0000313" key="2">
    <source>
        <dbReference type="EMBL" id="GGI56728.1"/>
    </source>
</evidence>
<accession>A0ABQ2BY85</accession>
<dbReference type="Proteomes" id="UP000624701">
    <property type="component" value="Unassembled WGS sequence"/>
</dbReference>
<dbReference type="InterPro" id="IPR024079">
    <property type="entry name" value="MetalloPept_cat_dom_sf"/>
</dbReference>
<dbReference type="EMBL" id="BMDQ01000001">
    <property type="protein sequence ID" value="GGI56728.1"/>
    <property type="molecule type" value="Genomic_DNA"/>
</dbReference>
<dbReference type="InterPro" id="IPR042252">
    <property type="entry name" value="MtfA_N"/>
</dbReference>